<evidence type="ECO:0000313" key="3">
    <source>
        <dbReference type="Proteomes" id="UP000184383"/>
    </source>
</evidence>
<dbReference type="VEuPathDB" id="FungiDB:ASPWEDRAFT_37170"/>
<dbReference type="AlphaFoldDB" id="A0A1L9RWT6"/>
<organism evidence="2 3">
    <name type="scientific">Aspergillus wentii DTO 134E9</name>
    <dbReference type="NCBI Taxonomy" id="1073089"/>
    <lineage>
        <taxon>Eukaryota</taxon>
        <taxon>Fungi</taxon>
        <taxon>Dikarya</taxon>
        <taxon>Ascomycota</taxon>
        <taxon>Pezizomycotina</taxon>
        <taxon>Eurotiomycetes</taxon>
        <taxon>Eurotiomycetidae</taxon>
        <taxon>Eurotiales</taxon>
        <taxon>Aspergillaceae</taxon>
        <taxon>Aspergillus</taxon>
        <taxon>Aspergillus subgen. Cremei</taxon>
    </lineage>
</organism>
<evidence type="ECO:0000256" key="1">
    <source>
        <dbReference type="SAM" id="MobiDB-lite"/>
    </source>
</evidence>
<dbReference type="EMBL" id="KV878210">
    <property type="protein sequence ID" value="OJJ39392.1"/>
    <property type="molecule type" value="Genomic_DNA"/>
</dbReference>
<dbReference type="Proteomes" id="UP000184383">
    <property type="component" value="Unassembled WGS sequence"/>
</dbReference>
<sequence length="125" mass="14294">MAKVENEIQQTIYNLYHIFWTNTDHDGITHKPFGLDWISLERNMHRLLVLRGIIKDGEIVQQDPWDMFTTEFAPKHTILSSSVKQPSQPYFPSSILLPASSGGQQNQKSSRVHFQSPLPGRSSMS</sequence>
<feature type="compositionally biased region" description="Polar residues" evidence="1">
    <location>
        <begin position="101"/>
        <end position="113"/>
    </location>
</feature>
<dbReference type="OrthoDB" id="4508365at2759"/>
<feature type="region of interest" description="Disordered" evidence="1">
    <location>
        <begin position="94"/>
        <end position="125"/>
    </location>
</feature>
<reference evidence="3" key="1">
    <citation type="journal article" date="2017" name="Genome Biol.">
        <title>Comparative genomics reveals high biological diversity and specific adaptations in the industrially and medically important fungal genus Aspergillus.</title>
        <authorList>
            <person name="de Vries R.P."/>
            <person name="Riley R."/>
            <person name="Wiebenga A."/>
            <person name="Aguilar-Osorio G."/>
            <person name="Amillis S."/>
            <person name="Uchima C.A."/>
            <person name="Anderluh G."/>
            <person name="Asadollahi M."/>
            <person name="Askin M."/>
            <person name="Barry K."/>
            <person name="Battaglia E."/>
            <person name="Bayram O."/>
            <person name="Benocci T."/>
            <person name="Braus-Stromeyer S.A."/>
            <person name="Caldana C."/>
            <person name="Canovas D."/>
            <person name="Cerqueira G.C."/>
            <person name="Chen F."/>
            <person name="Chen W."/>
            <person name="Choi C."/>
            <person name="Clum A."/>
            <person name="Dos Santos R.A."/>
            <person name="Damasio A.R."/>
            <person name="Diallinas G."/>
            <person name="Emri T."/>
            <person name="Fekete E."/>
            <person name="Flipphi M."/>
            <person name="Freyberg S."/>
            <person name="Gallo A."/>
            <person name="Gournas C."/>
            <person name="Habgood R."/>
            <person name="Hainaut M."/>
            <person name="Harispe M.L."/>
            <person name="Henrissat B."/>
            <person name="Hilden K.S."/>
            <person name="Hope R."/>
            <person name="Hossain A."/>
            <person name="Karabika E."/>
            <person name="Karaffa L."/>
            <person name="Karanyi Z."/>
            <person name="Krasevec N."/>
            <person name="Kuo A."/>
            <person name="Kusch H."/>
            <person name="LaButti K."/>
            <person name="Lagendijk E.L."/>
            <person name="Lapidus A."/>
            <person name="Levasseur A."/>
            <person name="Lindquist E."/>
            <person name="Lipzen A."/>
            <person name="Logrieco A.F."/>
            <person name="MacCabe A."/>
            <person name="Maekelae M.R."/>
            <person name="Malavazi I."/>
            <person name="Melin P."/>
            <person name="Meyer V."/>
            <person name="Mielnichuk N."/>
            <person name="Miskei M."/>
            <person name="Molnar A.P."/>
            <person name="Mule G."/>
            <person name="Ngan C.Y."/>
            <person name="Orejas M."/>
            <person name="Orosz E."/>
            <person name="Ouedraogo J.P."/>
            <person name="Overkamp K.M."/>
            <person name="Park H.-S."/>
            <person name="Perrone G."/>
            <person name="Piumi F."/>
            <person name="Punt P.J."/>
            <person name="Ram A.F."/>
            <person name="Ramon A."/>
            <person name="Rauscher S."/>
            <person name="Record E."/>
            <person name="Riano-Pachon D.M."/>
            <person name="Robert V."/>
            <person name="Roehrig J."/>
            <person name="Ruller R."/>
            <person name="Salamov A."/>
            <person name="Salih N.S."/>
            <person name="Samson R.A."/>
            <person name="Sandor E."/>
            <person name="Sanguinetti M."/>
            <person name="Schuetze T."/>
            <person name="Sepcic K."/>
            <person name="Shelest E."/>
            <person name="Sherlock G."/>
            <person name="Sophianopoulou V."/>
            <person name="Squina F.M."/>
            <person name="Sun H."/>
            <person name="Susca A."/>
            <person name="Todd R.B."/>
            <person name="Tsang A."/>
            <person name="Unkles S.E."/>
            <person name="van de Wiele N."/>
            <person name="van Rossen-Uffink D."/>
            <person name="Oliveira J.V."/>
            <person name="Vesth T.C."/>
            <person name="Visser J."/>
            <person name="Yu J.-H."/>
            <person name="Zhou M."/>
            <person name="Andersen M.R."/>
            <person name="Archer D.B."/>
            <person name="Baker S.E."/>
            <person name="Benoit I."/>
            <person name="Brakhage A.A."/>
            <person name="Braus G.H."/>
            <person name="Fischer R."/>
            <person name="Frisvad J.C."/>
            <person name="Goldman G.H."/>
            <person name="Houbraken J."/>
            <person name="Oakley B."/>
            <person name="Pocsi I."/>
            <person name="Scazzocchio C."/>
            <person name="Seiboth B."/>
            <person name="vanKuyk P.A."/>
            <person name="Wortman J."/>
            <person name="Dyer P.S."/>
            <person name="Grigoriev I.V."/>
        </authorList>
    </citation>
    <scope>NUCLEOTIDE SEQUENCE [LARGE SCALE GENOMIC DNA]</scope>
    <source>
        <strain evidence="3">DTO 134E9</strain>
    </source>
</reference>
<dbReference type="GeneID" id="63750466"/>
<dbReference type="RefSeq" id="XP_040693068.1">
    <property type="nucleotide sequence ID" value="XM_040834618.1"/>
</dbReference>
<protein>
    <submittedName>
        <fullName evidence="2">Uncharacterized protein</fullName>
    </submittedName>
</protein>
<name>A0A1L9RWT6_ASPWE</name>
<keyword evidence="3" id="KW-1185">Reference proteome</keyword>
<accession>A0A1L9RWT6</accession>
<gene>
    <name evidence="2" type="ORF">ASPWEDRAFT_37170</name>
</gene>
<evidence type="ECO:0000313" key="2">
    <source>
        <dbReference type="EMBL" id="OJJ39392.1"/>
    </source>
</evidence>
<proteinExistence type="predicted"/>